<feature type="non-terminal residue" evidence="1">
    <location>
        <position position="63"/>
    </location>
</feature>
<dbReference type="EMBL" id="CH473950">
    <property type="protein sequence ID" value="EDM16308.1"/>
    <property type="molecule type" value="Genomic_DNA"/>
</dbReference>
<accession>A6HRB5</accession>
<evidence type="ECO:0000313" key="1">
    <source>
        <dbReference type="EMBL" id="EDM16312.1"/>
    </source>
</evidence>
<reference evidence="1 2" key="2">
    <citation type="submission" date="2005-09" db="EMBL/GenBank/DDBJ databases">
        <authorList>
            <person name="Mural R.J."/>
            <person name="Li P.W."/>
            <person name="Adams M.D."/>
            <person name="Amanatides P.G."/>
            <person name="Baden-Tillson H."/>
            <person name="Barnstead M."/>
            <person name="Chin S.H."/>
            <person name="Dew I."/>
            <person name="Evans C.A."/>
            <person name="Ferriera S."/>
            <person name="Flanigan M."/>
            <person name="Fosler C."/>
            <person name="Glodek A."/>
            <person name="Gu Z."/>
            <person name="Holt R.A."/>
            <person name="Jennings D."/>
            <person name="Kraft C.L."/>
            <person name="Lu F."/>
            <person name="Nguyen T."/>
            <person name="Nusskern D.R."/>
            <person name="Pfannkoch C.M."/>
            <person name="Sitter C."/>
            <person name="Sutton G.G."/>
            <person name="Venter J.C."/>
            <person name="Wang Z."/>
            <person name="Woodage T."/>
            <person name="Zheng X.H."/>
            <person name="Zhong F."/>
        </authorList>
    </citation>
    <scope>NUCLEOTIDE SEQUENCE [LARGE SCALE GENOMIC DNA]</scope>
    <source>
        <strain evidence="1">BN</strain>
        <strain evidence="2">BN, Sprague-Dawley</strain>
    </source>
</reference>
<dbReference type="EMBL" id="CH473950">
    <property type="protein sequence ID" value="EDM16312.1"/>
    <property type="molecule type" value="Genomic_DNA"/>
</dbReference>
<proteinExistence type="predicted"/>
<protein>
    <submittedName>
        <fullName evidence="1">RCG59696, isoform CRA_b</fullName>
    </submittedName>
</protein>
<dbReference type="Proteomes" id="UP000234681">
    <property type="component" value="Chromosome 7"/>
</dbReference>
<reference evidence="1" key="1">
    <citation type="journal article" date="2005" name="Genome Res.">
        <title>Gene and alternative splicing annotation with AIR.</title>
        <authorList>
            <person name="Florea L."/>
            <person name="Di Francesco V."/>
            <person name="Miller J."/>
            <person name="Turner R."/>
            <person name="Yao A."/>
            <person name="Harris M."/>
            <person name="Walenz B."/>
            <person name="Mobarry C."/>
            <person name="Merkulov G.V."/>
            <person name="Charlab R."/>
            <person name="Dew I."/>
            <person name="Deng Z."/>
            <person name="Istrail S."/>
            <person name="Li P."/>
            <person name="Sutton G."/>
        </authorList>
    </citation>
    <scope>NUCLEOTIDE SEQUENCE</scope>
    <source>
        <strain evidence="1">BN</strain>
    </source>
</reference>
<organism evidence="1 2">
    <name type="scientific">Rattus norvegicus</name>
    <name type="common">Rat</name>
    <dbReference type="NCBI Taxonomy" id="10116"/>
    <lineage>
        <taxon>Eukaryota</taxon>
        <taxon>Metazoa</taxon>
        <taxon>Chordata</taxon>
        <taxon>Craniata</taxon>
        <taxon>Vertebrata</taxon>
        <taxon>Euteleostomi</taxon>
        <taxon>Mammalia</taxon>
        <taxon>Eutheria</taxon>
        <taxon>Euarchontoglires</taxon>
        <taxon>Glires</taxon>
        <taxon>Rodentia</taxon>
        <taxon>Myomorpha</taxon>
        <taxon>Muroidea</taxon>
        <taxon>Muridae</taxon>
        <taxon>Murinae</taxon>
        <taxon>Rattus</taxon>
    </lineage>
</organism>
<gene>
    <name evidence="1" type="ORF">rCG_59696</name>
</gene>
<dbReference type="AlphaFoldDB" id="A6HRB5"/>
<evidence type="ECO:0000313" key="2">
    <source>
        <dbReference type="Proteomes" id="UP000234681"/>
    </source>
</evidence>
<name>A6HRB5_RAT</name>
<sequence length="63" mass="7784">MYLSLQFVKSLNILNCSIPWYLSSRKPFKSPYHYFPFKVQIEFLNILKHPWFKFLVTDFFLDF</sequence>